<name>A0ABP0XMT3_9ROSI</name>
<organism evidence="1 2">
    <name type="scientific">Citrullus colocynthis</name>
    <name type="common">colocynth</name>
    <dbReference type="NCBI Taxonomy" id="252529"/>
    <lineage>
        <taxon>Eukaryota</taxon>
        <taxon>Viridiplantae</taxon>
        <taxon>Streptophyta</taxon>
        <taxon>Embryophyta</taxon>
        <taxon>Tracheophyta</taxon>
        <taxon>Spermatophyta</taxon>
        <taxon>Magnoliopsida</taxon>
        <taxon>eudicotyledons</taxon>
        <taxon>Gunneridae</taxon>
        <taxon>Pentapetalae</taxon>
        <taxon>rosids</taxon>
        <taxon>fabids</taxon>
        <taxon>Cucurbitales</taxon>
        <taxon>Cucurbitaceae</taxon>
        <taxon>Benincaseae</taxon>
        <taxon>Citrullus</taxon>
    </lineage>
</organism>
<evidence type="ECO:0000313" key="2">
    <source>
        <dbReference type="Proteomes" id="UP001642487"/>
    </source>
</evidence>
<protein>
    <submittedName>
        <fullName evidence="1">Uncharacterized protein</fullName>
    </submittedName>
</protein>
<reference evidence="1 2" key="1">
    <citation type="submission" date="2024-03" db="EMBL/GenBank/DDBJ databases">
        <authorList>
            <person name="Gkanogiannis A."/>
            <person name="Becerra Lopez-Lavalle L."/>
        </authorList>
    </citation>
    <scope>NUCLEOTIDE SEQUENCE [LARGE SCALE GENOMIC DNA]</scope>
</reference>
<proteinExistence type="predicted"/>
<evidence type="ECO:0000313" key="1">
    <source>
        <dbReference type="EMBL" id="CAK9308711.1"/>
    </source>
</evidence>
<dbReference type="Proteomes" id="UP001642487">
    <property type="component" value="Chromosome 1"/>
</dbReference>
<accession>A0ABP0XMT3</accession>
<gene>
    <name evidence="1" type="ORF">CITCOLO1_LOCUS225</name>
</gene>
<sequence>MEEVRKAARKALEELERRVDVEDSHKSMKDLERLCGWPIPYVGGFKNRMEYYEGRYLWGSKYWGIKGYTLELMKAMMGLFSTQKAHALPLRKLFL</sequence>
<dbReference type="EMBL" id="OZ021735">
    <property type="protein sequence ID" value="CAK9308711.1"/>
    <property type="molecule type" value="Genomic_DNA"/>
</dbReference>
<keyword evidence="2" id="KW-1185">Reference proteome</keyword>